<reference evidence="2 3" key="1">
    <citation type="submission" date="2020-07" db="EMBL/GenBank/DDBJ databases">
        <title>Halieaceae bacterium, F7430, whole genome shotgun sequencing project.</title>
        <authorList>
            <person name="Jiang S."/>
            <person name="Liu Z.W."/>
            <person name="Du Z.J."/>
        </authorList>
    </citation>
    <scope>NUCLEOTIDE SEQUENCE [LARGE SCALE GENOMIC DNA]</scope>
    <source>
        <strain evidence="2 3">F7430</strain>
    </source>
</reference>
<organism evidence="2 3">
    <name type="scientific">Sediminihaliea albiluteola</name>
    <dbReference type="NCBI Taxonomy" id="2758564"/>
    <lineage>
        <taxon>Bacteria</taxon>
        <taxon>Pseudomonadati</taxon>
        <taxon>Pseudomonadota</taxon>
        <taxon>Gammaproteobacteria</taxon>
        <taxon>Cellvibrionales</taxon>
        <taxon>Halieaceae</taxon>
        <taxon>Sediminihaliea</taxon>
    </lineage>
</organism>
<dbReference type="EMBL" id="JACFXU010000013">
    <property type="protein sequence ID" value="MBA6411964.1"/>
    <property type="molecule type" value="Genomic_DNA"/>
</dbReference>
<keyword evidence="2" id="KW-0413">Isomerase</keyword>
<dbReference type="GO" id="GO:0003755">
    <property type="term" value="F:peptidyl-prolyl cis-trans isomerase activity"/>
    <property type="evidence" value="ECO:0007669"/>
    <property type="project" value="InterPro"/>
</dbReference>
<comment type="caution">
    <text evidence="2">The sequence shown here is derived from an EMBL/GenBank/DDBJ whole genome shotgun (WGS) entry which is preliminary data.</text>
</comment>
<proteinExistence type="predicted"/>
<dbReference type="InterPro" id="IPR000297">
    <property type="entry name" value="PPIase_PpiC"/>
</dbReference>
<accession>A0A7W2YIV5</accession>
<evidence type="ECO:0000259" key="1">
    <source>
        <dbReference type="Pfam" id="PF13145"/>
    </source>
</evidence>
<dbReference type="RefSeq" id="WP_182168801.1">
    <property type="nucleotide sequence ID" value="NZ_JACFXU010000013.1"/>
</dbReference>
<evidence type="ECO:0000313" key="3">
    <source>
        <dbReference type="Proteomes" id="UP000539350"/>
    </source>
</evidence>
<dbReference type="Proteomes" id="UP000539350">
    <property type="component" value="Unassembled WGS sequence"/>
</dbReference>
<dbReference type="Pfam" id="PF13145">
    <property type="entry name" value="Rotamase_2"/>
    <property type="match status" value="1"/>
</dbReference>
<sequence length="310" mass="35417">MPLPAWLKRPWLHFLLLGTALFILQRMAFPDPLPVVGPLSEQRMAALQQQWLAATGAPASAEQLKQLVARELDRDMLFQHALSLDLHRHDAVVFQRLLRNMHFLQLAGDRSDQELYQQALEMRLHLGDEVVKRRMIQVLEQLLLSANPPAPLKEEELQAAFVERAEELRRPPRYSFEQLYFARQRDADIAQVITTITEQGLSAGEAREMSSPFLPGYVFKHQTPEQLARHFGAAFVMNFQQAGPQAGQWLGPIASVYGQHYLWVESIEPAREASLEEVRAELERDIAAQHQAEALANAVAQLRQHYELRL</sequence>
<dbReference type="AlphaFoldDB" id="A0A7W2YIV5"/>
<protein>
    <submittedName>
        <fullName evidence="2">Peptidyl-prolyl cis-trans isomerase</fullName>
    </submittedName>
</protein>
<name>A0A7W2YIV5_9GAMM</name>
<gene>
    <name evidence="2" type="ORF">H2508_02420</name>
</gene>
<keyword evidence="3" id="KW-1185">Reference proteome</keyword>
<feature type="domain" description="PpiC" evidence="1">
    <location>
        <begin position="154"/>
        <end position="279"/>
    </location>
</feature>
<evidence type="ECO:0000313" key="2">
    <source>
        <dbReference type="EMBL" id="MBA6411964.1"/>
    </source>
</evidence>